<accession>A0A1M5ZCD2</accession>
<dbReference type="EMBL" id="FQXJ01000011">
    <property type="protein sequence ID" value="SHI21870.1"/>
    <property type="molecule type" value="Genomic_DNA"/>
</dbReference>
<organism evidence="2 3">
    <name type="scientific">Desulfosporosinus lacus DSM 15449</name>
    <dbReference type="NCBI Taxonomy" id="1121420"/>
    <lineage>
        <taxon>Bacteria</taxon>
        <taxon>Bacillati</taxon>
        <taxon>Bacillota</taxon>
        <taxon>Clostridia</taxon>
        <taxon>Eubacteriales</taxon>
        <taxon>Desulfitobacteriaceae</taxon>
        <taxon>Desulfosporosinus</taxon>
    </lineage>
</organism>
<dbReference type="OrthoDB" id="1797734at2"/>
<feature type="transmembrane region" description="Helical" evidence="1">
    <location>
        <begin position="55"/>
        <end position="80"/>
    </location>
</feature>
<evidence type="ECO:0000256" key="1">
    <source>
        <dbReference type="SAM" id="Phobius"/>
    </source>
</evidence>
<name>A0A1M5ZCD2_9FIRM</name>
<evidence type="ECO:0000313" key="3">
    <source>
        <dbReference type="Proteomes" id="UP000183954"/>
    </source>
</evidence>
<keyword evidence="1" id="KW-0812">Transmembrane</keyword>
<dbReference type="RefSeq" id="WP_073030670.1">
    <property type="nucleotide sequence ID" value="NZ_FQXJ01000011.1"/>
</dbReference>
<dbReference type="Proteomes" id="UP000183954">
    <property type="component" value="Unassembled WGS sequence"/>
</dbReference>
<dbReference type="AlphaFoldDB" id="A0A1M5ZCD2"/>
<keyword evidence="3" id="KW-1185">Reference proteome</keyword>
<keyword evidence="1" id="KW-1133">Transmembrane helix</keyword>
<evidence type="ECO:0000313" key="2">
    <source>
        <dbReference type="EMBL" id="SHI21870.1"/>
    </source>
</evidence>
<feature type="transmembrane region" description="Helical" evidence="1">
    <location>
        <begin position="92"/>
        <end position="110"/>
    </location>
</feature>
<proteinExistence type="predicted"/>
<protein>
    <submittedName>
        <fullName evidence="2">Uncharacterized protein</fullName>
    </submittedName>
</protein>
<sequence length="151" mass="16932">MKKDRLVAGGIAGFIASITCDIVGIIYKSLGWTDRTFNDYATIILTYQVYSKEGIFGIILSMISHAAVCIIFGVIFAYMIMFTSINYLYLKGLGYSLVIWLLLNTFGTILNLPLFRKMPLSVAYSTLSTALIYGFMVSLTLRIIDKKMHLL</sequence>
<reference evidence="3" key="1">
    <citation type="submission" date="2016-11" db="EMBL/GenBank/DDBJ databases">
        <authorList>
            <person name="Varghese N."/>
            <person name="Submissions S."/>
        </authorList>
    </citation>
    <scope>NUCLEOTIDE SEQUENCE [LARGE SCALE GENOMIC DNA]</scope>
    <source>
        <strain evidence="3">DSM 15449</strain>
    </source>
</reference>
<feature type="transmembrane region" description="Helical" evidence="1">
    <location>
        <begin position="7"/>
        <end position="27"/>
    </location>
</feature>
<keyword evidence="1" id="KW-0472">Membrane</keyword>
<gene>
    <name evidence="2" type="ORF">SAMN02746098_03153</name>
</gene>
<feature type="transmembrane region" description="Helical" evidence="1">
    <location>
        <begin position="122"/>
        <end position="144"/>
    </location>
</feature>